<dbReference type="Pfam" id="PF02458">
    <property type="entry name" value="Transferase"/>
    <property type="match status" value="1"/>
</dbReference>
<keyword evidence="1" id="KW-0808">Transferase</keyword>
<evidence type="ECO:0000313" key="3">
    <source>
        <dbReference type="EMBL" id="CAL5044658.1"/>
    </source>
</evidence>
<dbReference type="SUPFAM" id="SSF52777">
    <property type="entry name" value="CoA-dependent acyltransferases"/>
    <property type="match status" value="1"/>
</dbReference>
<evidence type="ECO:0000313" key="4">
    <source>
        <dbReference type="Proteomes" id="UP001497457"/>
    </source>
</evidence>
<evidence type="ECO:0000256" key="2">
    <source>
        <dbReference type="ARBA" id="ARBA00023315"/>
    </source>
</evidence>
<evidence type="ECO:0000256" key="1">
    <source>
        <dbReference type="ARBA" id="ARBA00022679"/>
    </source>
</evidence>
<dbReference type="Proteomes" id="UP001497457">
    <property type="component" value="Chromosome 34rd"/>
</dbReference>
<dbReference type="EMBL" id="OZ075144">
    <property type="protein sequence ID" value="CAL5044658.1"/>
    <property type="molecule type" value="Genomic_DNA"/>
</dbReference>
<organism evidence="3 4">
    <name type="scientific">Urochloa decumbens</name>
    <dbReference type="NCBI Taxonomy" id="240449"/>
    <lineage>
        <taxon>Eukaryota</taxon>
        <taxon>Viridiplantae</taxon>
        <taxon>Streptophyta</taxon>
        <taxon>Embryophyta</taxon>
        <taxon>Tracheophyta</taxon>
        <taxon>Spermatophyta</taxon>
        <taxon>Magnoliopsida</taxon>
        <taxon>Liliopsida</taxon>
        <taxon>Poales</taxon>
        <taxon>Poaceae</taxon>
        <taxon>PACMAD clade</taxon>
        <taxon>Panicoideae</taxon>
        <taxon>Panicodae</taxon>
        <taxon>Paniceae</taxon>
        <taxon>Melinidinae</taxon>
        <taxon>Urochloa</taxon>
    </lineage>
</organism>
<dbReference type="InterPro" id="IPR051504">
    <property type="entry name" value="Plant_metabolite_acyltrans"/>
</dbReference>
<keyword evidence="4" id="KW-1185">Reference proteome</keyword>
<keyword evidence="2" id="KW-0012">Acyltransferase</keyword>
<reference evidence="3 4" key="2">
    <citation type="submission" date="2024-10" db="EMBL/GenBank/DDBJ databases">
        <authorList>
            <person name="Ryan C."/>
        </authorList>
    </citation>
    <scope>NUCLEOTIDE SEQUENCE [LARGE SCALE GENOMIC DNA]</scope>
</reference>
<sequence>MGSRVRVLSVTHVRPAETSNPPPQDAIKLSLFDTLFLPLTPIQRLFFYDGDDLPPFPDMLLTLKSSLAATLAVFTPLAGRVAVTSSSSGDDVAIDCSDGAVSRGVRFVEAEYAGTAADVRRLARAAEHDAEAYAQLAPAIEVGALPAPALAVQVTRPAADGDAAGGGGGAVVVGVTMNHVVADGQAFWQFVKVWAAAARGGGSTEIVVPPTFDRAAINRDPKAEEVSRMFLRALAPALPKVNTFPKPDNALQRRRTYLLSASQIRSLKHRISLHINGANASASTMPAAAAVNPPTSTYAAVASLVWASAVRVKNALTDATADAYLMFAADCRARLRPPLSAAFFGNCAKSCYARATVGELRDGGESSLARAAAAVWEAVREQLADPVADADRWMERHGALPWDRTVQVGASNRFAAYQTDFGWGAPSRVELASVFAREFMAVVGAPEGAVQVSVALDRDRIDGFEDSFLSLLQGSS</sequence>
<proteinExistence type="predicted"/>
<dbReference type="AlphaFoldDB" id="A0ABC9DU12"/>
<reference evidence="4" key="1">
    <citation type="submission" date="2024-06" db="EMBL/GenBank/DDBJ databases">
        <authorList>
            <person name="Ryan C."/>
        </authorList>
    </citation>
    <scope>NUCLEOTIDE SEQUENCE [LARGE SCALE GENOMIC DNA]</scope>
</reference>
<dbReference type="PANTHER" id="PTHR31625">
    <property type="match status" value="1"/>
</dbReference>
<name>A0ABC9DU12_9POAL</name>
<dbReference type="InterPro" id="IPR023213">
    <property type="entry name" value="CAT-like_dom_sf"/>
</dbReference>
<accession>A0ABC9DU12</accession>
<gene>
    <name evidence="3" type="ORF">URODEC1_LOCUS88418</name>
</gene>
<dbReference type="GO" id="GO:0016747">
    <property type="term" value="F:acyltransferase activity, transferring groups other than amino-acyl groups"/>
    <property type="evidence" value="ECO:0007669"/>
    <property type="project" value="UniProtKB-ARBA"/>
</dbReference>
<protein>
    <submittedName>
        <fullName evidence="3">Uncharacterized protein</fullName>
    </submittedName>
</protein>
<dbReference type="Gene3D" id="3.30.559.10">
    <property type="entry name" value="Chloramphenicol acetyltransferase-like domain"/>
    <property type="match status" value="2"/>
</dbReference>